<dbReference type="PANTHER" id="PTHR32444">
    <property type="entry name" value="BULB-TYPE LECTIN DOMAIN-CONTAINING PROTEIN"/>
    <property type="match status" value="1"/>
</dbReference>
<dbReference type="InterPro" id="IPR003609">
    <property type="entry name" value="Pan_app"/>
</dbReference>
<dbReference type="PROSITE" id="PS50948">
    <property type="entry name" value="PAN"/>
    <property type="match status" value="1"/>
</dbReference>
<dbReference type="SMART" id="SM00473">
    <property type="entry name" value="PAN_AP"/>
    <property type="match status" value="1"/>
</dbReference>
<evidence type="ECO:0000259" key="1">
    <source>
        <dbReference type="PROSITE" id="PS50948"/>
    </source>
</evidence>
<dbReference type="Proteomes" id="UP000006729">
    <property type="component" value="Chromosome 1"/>
</dbReference>
<proteinExistence type="predicted"/>
<dbReference type="Pfam" id="PF08276">
    <property type="entry name" value="PAN_2"/>
    <property type="match status" value="1"/>
</dbReference>
<dbReference type="AlphaFoldDB" id="A0A2K2CBM7"/>
<gene>
    <name evidence="2" type="ORF">POPTR_001G409200</name>
</gene>
<name>A0A2K2CBM7_POPTR</name>
<evidence type="ECO:0000313" key="3">
    <source>
        <dbReference type="Proteomes" id="UP000006729"/>
    </source>
</evidence>
<evidence type="ECO:0000313" key="2">
    <source>
        <dbReference type="EMBL" id="PNT59433.1"/>
    </source>
</evidence>
<dbReference type="CDD" id="cd01098">
    <property type="entry name" value="PAN_AP_plant"/>
    <property type="match status" value="1"/>
</dbReference>
<reference evidence="2 3" key="1">
    <citation type="journal article" date="2006" name="Science">
        <title>The genome of black cottonwood, Populus trichocarpa (Torr. &amp; Gray).</title>
        <authorList>
            <person name="Tuskan G.A."/>
            <person name="Difazio S."/>
            <person name="Jansson S."/>
            <person name="Bohlmann J."/>
            <person name="Grigoriev I."/>
            <person name="Hellsten U."/>
            <person name="Putnam N."/>
            <person name="Ralph S."/>
            <person name="Rombauts S."/>
            <person name="Salamov A."/>
            <person name="Schein J."/>
            <person name="Sterck L."/>
            <person name="Aerts A."/>
            <person name="Bhalerao R.R."/>
            <person name="Bhalerao R.P."/>
            <person name="Blaudez D."/>
            <person name="Boerjan W."/>
            <person name="Brun A."/>
            <person name="Brunner A."/>
            <person name="Busov V."/>
            <person name="Campbell M."/>
            <person name="Carlson J."/>
            <person name="Chalot M."/>
            <person name="Chapman J."/>
            <person name="Chen G.L."/>
            <person name="Cooper D."/>
            <person name="Coutinho P.M."/>
            <person name="Couturier J."/>
            <person name="Covert S."/>
            <person name="Cronk Q."/>
            <person name="Cunningham R."/>
            <person name="Davis J."/>
            <person name="Degroeve S."/>
            <person name="Dejardin A."/>
            <person name="Depamphilis C."/>
            <person name="Detter J."/>
            <person name="Dirks B."/>
            <person name="Dubchak I."/>
            <person name="Duplessis S."/>
            <person name="Ehlting J."/>
            <person name="Ellis B."/>
            <person name="Gendler K."/>
            <person name="Goodstein D."/>
            <person name="Gribskov M."/>
            <person name="Grimwood J."/>
            <person name="Groover A."/>
            <person name="Gunter L."/>
            <person name="Hamberger B."/>
            <person name="Heinze B."/>
            <person name="Helariutta Y."/>
            <person name="Henrissat B."/>
            <person name="Holligan D."/>
            <person name="Holt R."/>
            <person name="Huang W."/>
            <person name="Islam-Faridi N."/>
            <person name="Jones S."/>
            <person name="Jones-Rhoades M."/>
            <person name="Jorgensen R."/>
            <person name="Joshi C."/>
            <person name="Kangasjarvi J."/>
            <person name="Karlsson J."/>
            <person name="Kelleher C."/>
            <person name="Kirkpatrick R."/>
            <person name="Kirst M."/>
            <person name="Kohler A."/>
            <person name="Kalluri U."/>
            <person name="Larimer F."/>
            <person name="Leebens-Mack J."/>
            <person name="Leple J.C."/>
            <person name="Locascio P."/>
            <person name="Lou Y."/>
            <person name="Lucas S."/>
            <person name="Martin F."/>
            <person name="Montanini B."/>
            <person name="Napoli C."/>
            <person name="Nelson D.R."/>
            <person name="Nelson C."/>
            <person name="Nieminen K."/>
            <person name="Nilsson O."/>
            <person name="Pereda V."/>
            <person name="Peter G."/>
            <person name="Philippe R."/>
            <person name="Pilate G."/>
            <person name="Poliakov A."/>
            <person name="Razumovskaya J."/>
            <person name="Richardson P."/>
            <person name="Rinaldi C."/>
            <person name="Ritland K."/>
            <person name="Rouze P."/>
            <person name="Ryaboy D."/>
            <person name="Schmutz J."/>
            <person name="Schrader J."/>
            <person name="Segerman B."/>
            <person name="Shin H."/>
            <person name="Siddiqui A."/>
            <person name="Sterky F."/>
            <person name="Terry A."/>
            <person name="Tsai C.J."/>
            <person name="Uberbacher E."/>
            <person name="Unneberg P."/>
            <person name="Vahala J."/>
            <person name="Wall K."/>
            <person name="Wessler S."/>
            <person name="Yang G."/>
            <person name="Yin T."/>
            <person name="Douglas C."/>
            <person name="Marra M."/>
            <person name="Sandberg G."/>
            <person name="Van de Peer Y."/>
            <person name="Rokhsar D."/>
        </authorList>
    </citation>
    <scope>NUCLEOTIDE SEQUENCE [LARGE SCALE GENOMIC DNA]</scope>
    <source>
        <strain evidence="3">cv. Nisqually</strain>
    </source>
</reference>
<dbReference type="PANTHER" id="PTHR32444:SF118">
    <property type="entry name" value="OS09G0551150 PROTEIN"/>
    <property type="match status" value="1"/>
</dbReference>
<dbReference type="SUPFAM" id="SSF57414">
    <property type="entry name" value="Hairpin loop containing domain-like"/>
    <property type="match status" value="1"/>
</dbReference>
<accession>A0A2K2CBM7</accession>
<protein>
    <recommendedName>
        <fullName evidence="1">Apple domain-containing protein</fullName>
    </recommendedName>
</protein>
<sequence>MFGYAKCERKLTLDWQRGEGFLKLGRTKLPDLIEFRLVESVNFNECETECFKNCSCAAYTHSNTSGAGNGCIMWFGDLIDIREQSRTLMGQDIFMRVPTSELGMCTF</sequence>
<organism evidence="2 3">
    <name type="scientific">Populus trichocarpa</name>
    <name type="common">Western balsam poplar</name>
    <name type="synonym">Populus balsamifera subsp. trichocarpa</name>
    <dbReference type="NCBI Taxonomy" id="3694"/>
    <lineage>
        <taxon>Eukaryota</taxon>
        <taxon>Viridiplantae</taxon>
        <taxon>Streptophyta</taxon>
        <taxon>Embryophyta</taxon>
        <taxon>Tracheophyta</taxon>
        <taxon>Spermatophyta</taxon>
        <taxon>Magnoliopsida</taxon>
        <taxon>eudicotyledons</taxon>
        <taxon>Gunneridae</taxon>
        <taxon>Pentapetalae</taxon>
        <taxon>rosids</taxon>
        <taxon>fabids</taxon>
        <taxon>Malpighiales</taxon>
        <taxon>Salicaceae</taxon>
        <taxon>Saliceae</taxon>
        <taxon>Populus</taxon>
    </lineage>
</organism>
<dbReference type="InParanoid" id="A0A2K2CBM7"/>
<feature type="domain" description="Apple" evidence="1">
    <location>
        <begin position="7"/>
        <end position="98"/>
    </location>
</feature>
<dbReference type="STRING" id="3694.A0A2K2CBM7"/>
<keyword evidence="3" id="KW-1185">Reference proteome</keyword>
<dbReference type="EMBL" id="CM009290">
    <property type="protein sequence ID" value="PNT59433.1"/>
    <property type="molecule type" value="Genomic_DNA"/>
</dbReference>